<dbReference type="AlphaFoldDB" id="A0A087AB88"/>
<dbReference type="PANTHER" id="PTHR43566">
    <property type="entry name" value="CONSERVED PROTEIN"/>
    <property type="match status" value="1"/>
</dbReference>
<protein>
    <submittedName>
        <fullName evidence="2">ATPase (AAA superfamily)-like protein</fullName>
    </submittedName>
</protein>
<proteinExistence type="predicted"/>
<dbReference type="EMBL" id="JGYS01000003">
    <property type="protein sequence ID" value="KFI56038.1"/>
    <property type="molecule type" value="Genomic_DNA"/>
</dbReference>
<gene>
    <name evidence="2" type="ORF">BCAL_0404</name>
</gene>
<dbReference type="InterPro" id="IPR025420">
    <property type="entry name" value="DUF4143"/>
</dbReference>
<name>A0A087AB88_9BIFI</name>
<comment type="caution">
    <text evidence="2">The sequence shown here is derived from an EMBL/GenBank/DDBJ whole genome shotgun (WGS) entry which is preliminary data.</text>
</comment>
<sequence length="121" mass="13668">MESADQLFTSQYRGNLYENMVVVEIVKRYQALGREPKLFYWRDSNKKEIDLIIEKGGRPLYAVEVKSSSSFNPKSFEILEDLAPDFGLPVDNRFVVYGGDESFATSHGQVIGITDLGRLVG</sequence>
<evidence type="ECO:0000313" key="3">
    <source>
        <dbReference type="Proteomes" id="UP000029072"/>
    </source>
</evidence>
<evidence type="ECO:0000313" key="2">
    <source>
        <dbReference type="EMBL" id="KFI56038.1"/>
    </source>
</evidence>
<evidence type="ECO:0000259" key="1">
    <source>
        <dbReference type="Pfam" id="PF13635"/>
    </source>
</evidence>
<dbReference type="PANTHER" id="PTHR43566:SF2">
    <property type="entry name" value="DUF4143 DOMAIN-CONTAINING PROTEIN"/>
    <property type="match status" value="1"/>
</dbReference>
<dbReference type="Proteomes" id="UP000029072">
    <property type="component" value="Unassembled WGS sequence"/>
</dbReference>
<dbReference type="OrthoDB" id="128089at2"/>
<organism evidence="2 3">
    <name type="scientific">Bifidobacterium callitrichos DSM 23973</name>
    <dbReference type="NCBI Taxonomy" id="1437609"/>
    <lineage>
        <taxon>Bacteria</taxon>
        <taxon>Bacillati</taxon>
        <taxon>Actinomycetota</taxon>
        <taxon>Actinomycetes</taxon>
        <taxon>Bifidobacteriales</taxon>
        <taxon>Bifidobacteriaceae</taxon>
        <taxon>Bifidobacterium</taxon>
    </lineage>
</organism>
<accession>A0A087AB88</accession>
<dbReference type="RefSeq" id="WP_152600405.1">
    <property type="nucleotide sequence ID" value="NZ_JDUV01000017.1"/>
</dbReference>
<feature type="domain" description="DUF4143" evidence="1">
    <location>
        <begin position="3"/>
        <end position="68"/>
    </location>
</feature>
<dbReference type="STRING" id="1437609.BCAL_0404"/>
<dbReference type="Pfam" id="PF13635">
    <property type="entry name" value="DUF4143"/>
    <property type="match status" value="1"/>
</dbReference>
<dbReference type="eggNOG" id="COG1373">
    <property type="taxonomic scope" value="Bacteria"/>
</dbReference>
<reference evidence="2 3" key="1">
    <citation type="submission" date="2014-03" db="EMBL/GenBank/DDBJ databases">
        <title>Genomics of Bifidobacteria.</title>
        <authorList>
            <person name="Ventura M."/>
            <person name="Milani C."/>
            <person name="Lugli G.A."/>
        </authorList>
    </citation>
    <scope>NUCLEOTIDE SEQUENCE [LARGE SCALE GENOMIC DNA]</scope>
    <source>
        <strain evidence="2 3">DSM 23973</strain>
    </source>
</reference>